<dbReference type="EMBL" id="AAUV01000042">
    <property type="protein sequence ID" value="EAV39760.1"/>
    <property type="molecule type" value="Genomic_DNA"/>
</dbReference>
<proteinExistence type="inferred from homology"/>
<reference evidence="7 8" key="1">
    <citation type="submission" date="2006-11" db="EMBL/GenBank/DDBJ databases">
        <authorList>
            <consortium name="Laboratoire de Microbiologie (Universite Bourgogne)"/>
            <consortium name="GENOME Express"/>
            <consortium name="UMR Oenologie Ampelologie (Universite Bordeaux 2)"/>
            <person name="Guzzo J."/>
        </authorList>
    </citation>
    <scope>NUCLEOTIDE SEQUENCE [LARGE SCALE GENOMIC DNA]</scope>
    <source>
        <strain evidence="7 8">ATCC BAA-1163</strain>
    </source>
</reference>
<dbReference type="AlphaFoldDB" id="A0NIC4"/>
<dbReference type="Pfam" id="PF04011">
    <property type="entry name" value="LemA"/>
    <property type="match status" value="1"/>
</dbReference>
<keyword evidence="3 6" id="KW-0812">Transmembrane</keyword>
<evidence type="ECO:0000313" key="8">
    <source>
        <dbReference type="Proteomes" id="UP000003346"/>
    </source>
</evidence>
<comment type="subcellular location">
    <subcellularLocation>
        <location evidence="1">Membrane</location>
        <topology evidence="1">Single-pass membrane protein</topology>
    </subcellularLocation>
</comment>
<dbReference type="PANTHER" id="PTHR34478:SF2">
    <property type="entry name" value="MEMBRANE PROTEIN"/>
    <property type="match status" value="1"/>
</dbReference>
<dbReference type="Proteomes" id="UP000003346">
    <property type="component" value="Unassembled WGS sequence"/>
</dbReference>
<evidence type="ECO:0000313" key="7">
    <source>
        <dbReference type="EMBL" id="EAV39760.1"/>
    </source>
</evidence>
<keyword evidence="5 6" id="KW-0472">Membrane</keyword>
<evidence type="ECO:0000256" key="6">
    <source>
        <dbReference type="SAM" id="Phobius"/>
    </source>
</evidence>
<evidence type="ECO:0000256" key="3">
    <source>
        <dbReference type="ARBA" id="ARBA00022692"/>
    </source>
</evidence>
<dbReference type="SUPFAM" id="SSF140478">
    <property type="entry name" value="LemA-like"/>
    <property type="match status" value="1"/>
</dbReference>
<comment type="caution">
    <text evidence="7">The sequence shown here is derived from an EMBL/GenBank/DDBJ whole genome shotgun (WGS) entry which is preliminary data.</text>
</comment>
<evidence type="ECO:0000256" key="4">
    <source>
        <dbReference type="ARBA" id="ARBA00022989"/>
    </source>
</evidence>
<evidence type="ECO:0000256" key="2">
    <source>
        <dbReference type="ARBA" id="ARBA00008854"/>
    </source>
</evidence>
<protein>
    <submittedName>
        <fullName evidence="7">Cytoplasmic membrane protein</fullName>
    </submittedName>
</protein>
<evidence type="ECO:0000256" key="1">
    <source>
        <dbReference type="ARBA" id="ARBA00004167"/>
    </source>
</evidence>
<gene>
    <name evidence="7" type="primary">lemA</name>
    <name evidence="7" type="ORF">OENOO_47019</name>
</gene>
<dbReference type="InterPro" id="IPR023353">
    <property type="entry name" value="LemA-like_dom_sf"/>
</dbReference>
<sequence>MLSVNVKIDLVEEFMSIWLIIILLLIILLALYTAVTYNGLVKGKSSVLEAGSAIDAQLKHRNDLIPNLVETVNKFASNEKDVLGDVVKSRDISQATLDSNADLNEKMAASDNLTSALNRLITATEAYPDLKGNVDFDKLMKDLSNTEDKISYTRQMFKSTSNNFNNSLRQFPASIVAQSFKFSPFESLKTEEEKKTAPKANFKA</sequence>
<dbReference type="Gene3D" id="1.20.1440.20">
    <property type="entry name" value="LemA-like domain"/>
    <property type="match status" value="1"/>
</dbReference>
<name>A0NIC4_OENOE</name>
<feature type="transmembrane region" description="Helical" evidence="6">
    <location>
        <begin position="15"/>
        <end position="35"/>
    </location>
</feature>
<dbReference type="InterPro" id="IPR007156">
    <property type="entry name" value="MamQ_LemA"/>
</dbReference>
<dbReference type="GO" id="GO:0016020">
    <property type="term" value="C:membrane"/>
    <property type="evidence" value="ECO:0007669"/>
    <property type="project" value="UniProtKB-SubCell"/>
</dbReference>
<dbReference type="HOGENOM" id="CLU_056714_2_2_9"/>
<comment type="similarity">
    <text evidence="2">Belongs to the LemA family.</text>
</comment>
<organism evidence="7 8">
    <name type="scientific">Oenococcus oeni ATCC BAA-1163</name>
    <dbReference type="NCBI Taxonomy" id="379360"/>
    <lineage>
        <taxon>Bacteria</taxon>
        <taxon>Bacillati</taxon>
        <taxon>Bacillota</taxon>
        <taxon>Bacilli</taxon>
        <taxon>Lactobacillales</taxon>
        <taxon>Lactobacillaceae</taxon>
        <taxon>Oenococcus</taxon>
    </lineage>
</organism>
<keyword evidence="4 6" id="KW-1133">Transmembrane helix</keyword>
<dbReference type="PANTHER" id="PTHR34478">
    <property type="entry name" value="PROTEIN LEMA"/>
    <property type="match status" value="1"/>
</dbReference>
<evidence type="ECO:0000256" key="5">
    <source>
        <dbReference type="ARBA" id="ARBA00023136"/>
    </source>
</evidence>
<accession>A0NIC4</accession>